<dbReference type="RefSeq" id="WP_208173866.1">
    <property type="nucleotide sequence ID" value="NZ_JAGETZ010000002.1"/>
</dbReference>
<feature type="transmembrane region" description="Helical" evidence="2">
    <location>
        <begin position="178"/>
        <end position="200"/>
    </location>
</feature>
<name>A0ABS3QAS0_9BACT</name>
<dbReference type="InterPro" id="IPR038731">
    <property type="entry name" value="RgtA/B/C-like"/>
</dbReference>
<keyword evidence="2" id="KW-0472">Membrane</keyword>
<keyword evidence="5" id="KW-1185">Reference proteome</keyword>
<accession>A0ABS3QAS0</accession>
<gene>
    <name evidence="4" type="ORF">J4E00_04635</name>
</gene>
<feature type="transmembrane region" description="Helical" evidence="2">
    <location>
        <begin position="36"/>
        <end position="53"/>
    </location>
</feature>
<organism evidence="4 5">
    <name type="scientific">Hymenobacter negativus</name>
    <dbReference type="NCBI Taxonomy" id="2795026"/>
    <lineage>
        <taxon>Bacteria</taxon>
        <taxon>Pseudomonadati</taxon>
        <taxon>Bacteroidota</taxon>
        <taxon>Cytophagia</taxon>
        <taxon>Cytophagales</taxon>
        <taxon>Hymenobacteraceae</taxon>
        <taxon>Hymenobacter</taxon>
    </lineage>
</organism>
<feature type="transmembrane region" description="Helical" evidence="2">
    <location>
        <begin position="282"/>
        <end position="304"/>
    </location>
</feature>
<feature type="transmembrane region" description="Helical" evidence="2">
    <location>
        <begin position="362"/>
        <end position="382"/>
    </location>
</feature>
<feature type="domain" description="Glycosyltransferase RgtA/B/C/D-like" evidence="3">
    <location>
        <begin position="153"/>
        <end position="284"/>
    </location>
</feature>
<dbReference type="Proteomes" id="UP000664369">
    <property type="component" value="Unassembled WGS sequence"/>
</dbReference>
<proteinExistence type="predicted"/>
<feature type="transmembrane region" description="Helical" evidence="2">
    <location>
        <begin position="421"/>
        <end position="438"/>
    </location>
</feature>
<dbReference type="Pfam" id="PF13231">
    <property type="entry name" value="PMT_2"/>
    <property type="match status" value="1"/>
</dbReference>
<evidence type="ECO:0000256" key="1">
    <source>
        <dbReference type="SAM" id="MobiDB-lite"/>
    </source>
</evidence>
<sequence>MSPANTIDDSYADNAATELKPSNAGMPQPANQSHRYSLYVWLLVATLATLAVFQDRRWKPLEVFDSDPGGYYTYLPSLLLYQHVGRADSLYQLAEANRPSKVRNIGLQPLPNGNVITKYTLGVAAGELPWFMGAHLYASRHGDPANGFSQPYQQSIMLAGLVYGLLGLWIVRKLLLRYFIDGTTAWTLAGVGLGTNFLVYTSYEAAMAHSALFMWQAATLYCTARWYQSPTWRWAGGMGFFLGMAVLCRPPEILYVLVPLAWGLTSWDSLRERGTMWRAHAGHLLLAVGLGAAVVAVQLFFWHAASGQWLLDSYAGEQFDFAHPHLLEGLFSFRKGWLLYTPLAGLMLLGLGTALRQIPAAVAPTVLLLPVLLYVTFSWEAWWYGGGFSARALVSLYPLLALSLAALLAEAWHWQWPRKRLLQMVFLLCIALNLWQTWQFATGALWPDRTTGEQYKRNFFRPMPDTDR</sequence>
<feature type="transmembrane region" description="Helical" evidence="2">
    <location>
        <begin position="152"/>
        <end position="171"/>
    </location>
</feature>
<evidence type="ECO:0000313" key="4">
    <source>
        <dbReference type="EMBL" id="MBO2008327.1"/>
    </source>
</evidence>
<keyword evidence="2" id="KW-0812">Transmembrane</keyword>
<keyword evidence="2" id="KW-1133">Transmembrane helix</keyword>
<protein>
    <submittedName>
        <fullName evidence="4">Glycosyltransferase family 39 protein</fullName>
    </submittedName>
</protein>
<evidence type="ECO:0000313" key="5">
    <source>
        <dbReference type="Proteomes" id="UP000664369"/>
    </source>
</evidence>
<feature type="region of interest" description="Disordered" evidence="1">
    <location>
        <begin position="1"/>
        <end position="30"/>
    </location>
</feature>
<feature type="transmembrane region" description="Helical" evidence="2">
    <location>
        <begin position="337"/>
        <end position="355"/>
    </location>
</feature>
<dbReference type="EMBL" id="JAGETZ010000002">
    <property type="protein sequence ID" value="MBO2008327.1"/>
    <property type="molecule type" value="Genomic_DNA"/>
</dbReference>
<evidence type="ECO:0000259" key="3">
    <source>
        <dbReference type="Pfam" id="PF13231"/>
    </source>
</evidence>
<feature type="transmembrane region" description="Helical" evidence="2">
    <location>
        <begin position="388"/>
        <end position="409"/>
    </location>
</feature>
<comment type="caution">
    <text evidence="4">The sequence shown here is derived from an EMBL/GenBank/DDBJ whole genome shotgun (WGS) entry which is preliminary data.</text>
</comment>
<evidence type="ECO:0000256" key="2">
    <source>
        <dbReference type="SAM" id="Phobius"/>
    </source>
</evidence>
<reference evidence="4 5" key="1">
    <citation type="submission" date="2021-03" db="EMBL/GenBank/DDBJ databases">
        <authorList>
            <person name="Kim M.K."/>
        </authorList>
    </citation>
    <scope>NUCLEOTIDE SEQUENCE [LARGE SCALE GENOMIC DNA]</scope>
    <source>
        <strain evidence="4 5">BT442</strain>
    </source>
</reference>